<evidence type="ECO:0000313" key="2">
    <source>
        <dbReference type="Proteomes" id="UP000183410"/>
    </source>
</evidence>
<sequence>MTVMSTPNFVYKWIFGNPITKICYRNERSQLGETPTIFIKNGTFVFEPVVPIHYVRAGEPGSPPWAHCAAFSVQIGLNH</sequence>
<accession>A0A1I1ZPF1</accession>
<gene>
    <name evidence="1" type="ORF">SAMN04487969_1024</name>
</gene>
<reference evidence="2" key="1">
    <citation type="submission" date="2016-10" db="EMBL/GenBank/DDBJ databases">
        <authorList>
            <person name="Varghese N."/>
            <person name="Submissions S."/>
        </authorList>
    </citation>
    <scope>NUCLEOTIDE SEQUENCE [LARGE SCALE GENOMIC DNA]</scope>
    <source>
        <strain evidence="2">CGMCC 1.10223</strain>
    </source>
</reference>
<dbReference type="EMBL" id="FONN01000002">
    <property type="protein sequence ID" value="SFE33502.1"/>
    <property type="molecule type" value="Genomic_DNA"/>
</dbReference>
<proteinExistence type="predicted"/>
<keyword evidence="2" id="KW-1185">Reference proteome</keyword>
<name>A0A1I1ZPF1_9BACL</name>
<evidence type="ECO:0000313" key="1">
    <source>
        <dbReference type="EMBL" id="SFE33502.1"/>
    </source>
</evidence>
<dbReference type="Proteomes" id="UP000183410">
    <property type="component" value="Unassembled WGS sequence"/>
</dbReference>
<organism evidence="1 2">
    <name type="scientific">Paenibacillus algorifonticola</name>
    <dbReference type="NCBI Taxonomy" id="684063"/>
    <lineage>
        <taxon>Bacteria</taxon>
        <taxon>Bacillati</taxon>
        <taxon>Bacillota</taxon>
        <taxon>Bacilli</taxon>
        <taxon>Bacillales</taxon>
        <taxon>Paenibacillaceae</taxon>
        <taxon>Paenibacillus</taxon>
    </lineage>
</organism>
<dbReference type="AlphaFoldDB" id="A0A1I1ZPF1"/>
<protein>
    <submittedName>
        <fullName evidence="1">Uncharacterized protein</fullName>
    </submittedName>
</protein>